<evidence type="ECO:0000313" key="1">
    <source>
        <dbReference type="EMBL" id="CAK7920058.1"/>
    </source>
</evidence>
<name>A0AAV1TG45_9STRA</name>
<dbReference type="EMBL" id="CAKLBY020000051">
    <property type="protein sequence ID" value="CAK7920058.1"/>
    <property type="molecule type" value="Genomic_DNA"/>
</dbReference>
<reference evidence="1" key="1">
    <citation type="submission" date="2024-01" db="EMBL/GenBank/DDBJ databases">
        <authorList>
            <person name="Webb A."/>
        </authorList>
    </citation>
    <scope>NUCLEOTIDE SEQUENCE</scope>
    <source>
        <strain evidence="1">Pm1</strain>
    </source>
</reference>
<dbReference type="AlphaFoldDB" id="A0AAV1TG45"/>
<proteinExistence type="predicted"/>
<dbReference type="InterPro" id="IPR011990">
    <property type="entry name" value="TPR-like_helical_dom_sf"/>
</dbReference>
<evidence type="ECO:0000313" key="2">
    <source>
        <dbReference type="Proteomes" id="UP001162060"/>
    </source>
</evidence>
<organism evidence="1 2">
    <name type="scientific">Peronospora matthiolae</name>
    <dbReference type="NCBI Taxonomy" id="2874970"/>
    <lineage>
        <taxon>Eukaryota</taxon>
        <taxon>Sar</taxon>
        <taxon>Stramenopiles</taxon>
        <taxon>Oomycota</taxon>
        <taxon>Peronosporomycetes</taxon>
        <taxon>Peronosporales</taxon>
        <taxon>Peronosporaceae</taxon>
        <taxon>Peronospora</taxon>
    </lineage>
</organism>
<accession>A0AAV1TG45</accession>
<gene>
    <name evidence="1" type="ORF">PM001_LOCUS6430</name>
</gene>
<sequence length="331" mass="37005">MLTQRWDVSSSSCPPSHNLRNLFRPIDTTRHVTMLLTVITGTVPRAVRAAFSTRRRSPVAAASFRSWNFPRISGIFPSETLRLNLSPEASRELSTSVKNSATSELLFHKAESIRSEVDEGVDPRVETLLDLIKQSQEENNTERELEQSLQLYDILKQNKQEDPDVFEVAFGIARIYDDQLEDSATAAVYYGEAIAILETISADSTAWTAYMRVTTLGALALCSENLGQHEEAEKYFNDAIGAYNEHCDQAVDSGASEGEASDVDISLLADLNATAAMIHYHFAGNLLAQERWDDAKKVTEIALVLAENSRMPLEELEELQHCVHELWLEIE</sequence>
<dbReference type="Proteomes" id="UP001162060">
    <property type="component" value="Unassembled WGS sequence"/>
</dbReference>
<dbReference type="Gene3D" id="1.25.40.10">
    <property type="entry name" value="Tetratricopeptide repeat domain"/>
    <property type="match status" value="1"/>
</dbReference>
<protein>
    <submittedName>
        <fullName evidence="1">Uncharacterized protein</fullName>
    </submittedName>
</protein>
<comment type="caution">
    <text evidence="1">The sequence shown here is derived from an EMBL/GenBank/DDBJ whole genome shotgun (WGS) entry which is preliminary data.</text>
</comment>
<dbReference type="SUPFAM" id="SSF48452">
    <property type="entry name" value="TPR-like"/>
    <property type="match status" value="1"/>
</dbReference>